<comment type="caution">
    <text evidence="12">The sequence shown here is derived from an EMBL/GenBank/DDBJ whole genome shotgun (WGS) entry which is preliminary data.</text>
</comment>
<dbReference type="SUPFAM" id="SSF53800">
    <property type="entry name" value="Chelatase"/>
    <property type="match status" value="1"/>
</dbReference>
<dbReference type="NCBIfam" id="TIGR00109">
    <property type="entry name" value="hemH"/>
    <property type="match status" value="1"/>
</dbReference>
<evidence type="ECO:0000256" key="4">
    <source>
        <dbReference type="ARBA" id="ARBA00023004"/>
    </source>
</evidence>
<dbReference type="AlphaFoldDB" id="A0A2T5BP75"/>
<keyword evidence="4 9" id="KW-0408">Iron</keyword>
<dbReference type="GO" id="GO:0004325">
    <property type="term" value="F:ferrochelatase activity"/>
    <property type="evidence" value="ECO:0007669"/>
    <property type="project" value="UniProtKB-UniRule"/>
</dbReference>
<sequence>MMFDSNPDGATQAKTPHMPDDHPHVRREKVGVLLANLGTPDGYDYWSMRRYLNEFLSDKRVIDYSPWVWQPLLQVVILSKRPFSSGEAYKSIWNEEKGESPLMTITRSQTAKIRALLKDRFGDAIEVDFCMRYGSPSTKAKVRKMSELGCRRIVFFPLYPQYSGATTATANDHFFRALMEEKWQPPARTVPAYFDRPSYIDALAKSVERAYAALENTPDILVCSYHGVPQRYLNEGDPYHCHCLKTTRLLKERLGWEDSQITSTFQSRFGPEEWLRPYTVEEVARLAKNGKKRIAVIAPAFSADCIETLEEINEEIRESFEDAGGQEFTYIPCLNDDDAHMSALTEAIVENLGGWLDAGTRPGL</sequence>
<dbReference type="InterPro" id="IPR033644">
    <property type="entry name" value="Ferrochelatase_C"/>
</dbReference>
<dbReference type="UniPathway" id="UPA00252">
    <property type="reaction ID" value="UER00325"/>
</dbReference>
<organism evidence="12 13">
    <name type="scientific">Rhodovulum imhoffii</name>
    <dbReference type="NCBI Taxonomy" id="365340"/>
    <lineage>
        <taxon>Bacteria</taxon>
        <taxon>Pseudomonadati</taxon>
        <taxon>Pseudomonadota</taxon>
        <taxon>Alphaproteobacteria</taxon>
        <taxon>Rhodobacterales</taxon>
        <taxon>Paracoccaceae</taxon>
        <taxon>Rhodovulum</taxon>
    </lineage>
</organism>
<dbReference type="PANTHER" id="PTHR11108:SF1">
    <property type="entry name" value="FERROCHELATASE, MITOCHONDRIAL"/>
    <property type="match status" value="1"/>
</dbReference>
<dbReference type="Gene3D" id="3.40.50.1400">
    <property type="match status" value="2"/>
</dbReference>
<dbReference type="InterPro" id="IPR001015">
    <property type="entry name" value="Ferrochelatase"/>
</dbReference>
<evidence type="ECO:0000313" key="13">
    <source>
        <dbReference type="Proteomes" id="UP000243859"/>
    </source>
</evidence>
<proteinExistence type="inferred from homology"/>
<dbReference type="Proteomes" id="UP000243859">
    <property type="component" value="Unassembled WGS sequence"/>
</dbReference>
<keyword evidence="6 9" id="KW-0456">Lyase</keyword>
<comment type="similarity">
    <text evidence="1 9 10">Belongs to the ferrochelatase family.</text>
</comment>
<dbReference type="InterPro" id="IPR019772">
    <property type="entry name" value="Ferrochelatase_AS"/>
</dbReference>
<dbReference type="InterPro" id="IPR033659">
    <property type="entry name" value="Ferrochelatase_N"/>
</dbReference>
<feature type="binding site" evidence="9">
    <location>
        <position position="226"/>
    </location>
    <ligand>
        <name>Fe(2+)</name>
        <dbReference type="ChEBI" id="CHEBI:29033"/>
    </ligand>
</feature>
<dbReference type="CDD" id="cd00419">
    <property type="entry name" value="Ferrochelatase_C"/>
    <property type="match status" value="1"/>
</dbReference>
<protein>
    <recommendedName>
        <fullName evidence="9 10">Ferrochelatase</fullName>
        <ecNumber evidence="9 10">4.98.1.1</ecNumber>
    </recommendedName>
    <alternativeName>
        <fullName evidence="9">Heme synthase</fullName>
    </alternativeName>
    <alternativeName>
        <fullName evidence="9">Protoheme ferro-lyase</fullName>
    </alternativeName>
</protein>
<keyword evidence="3 9" id="KW-0479">Metal-binding</keyword>
<dbReference type="GO" id="GO:0005737">
    <property type="term" value="C:cytoplasm"/>
    <property type="evidence" value="ECO:0007669"/>
    <property type="project" value="UniProtKB-SubCell"/>
</dbReference>
<keyword evidence="7 9" id="KW-0627">Porphyrin biosynthesis</keyword>
<name>A0A2T5BP75_9RHOB</name>
<dbReference type="EC" id="4.98.1.1" evidence="9 10"/>
<dbReference type="GO" id="GO:0046872">
    <property type="term" value="F:metal ion binding"/>
    <property type="evidence" value="ECO:0007669"/>
    <property type="project" value="UniProtKB-KW"/>
</dbReference>
<dbReference type="EMBL" id="QAAA01000022">
    <property type="protein sequence ID" value="PTN00825.1"/>
    <property type="molecule type" value="Genomic_DNA"/>
</dbReference>
<dbReference type="PROSITE" id="PS00534">
    <property type="entry name" value="FERROCHELATASE"/>
    <property type="match status" value="1"/>
</dbReference>
<dbReference type="GO" id="GO:0006783">
    <property type="term" value="P:heme biosynthetic process"/>
    <property type="evidence" value="ECO:0007669"/>
    <property type="project" value="UniProtKB-UniRule"/>
</dbReference>
<gene>
    <name evidence="9" type="primary">hemH</name>
    <name evidence="12" type="ORF">C8N32_12237</name>
</gene>
<comment type="catalytic activity">
    <reaction evidence="8">
        <text>Fe-coproporphyrin III + 2 H(+) = coproporphyrin III + Fe(2+)</text>
        <dbReference type="Rhea" id="RHEA:49572"/>
        <dbReference type="ChEBI" id="CHEBI:15378"/>
        <dbReference type="ChEBI" id="CHEBI:29033"/>
        <dbReference type="ChEBI" id="CHEBI:68438"/>
        <dbReference type="ChEBI" id="CHEBI:131725"/>
        <dbReference type="EC" id="4.99.1.9"/>
    </reaction>
    <physiologicalReaction direction="right-to-left" evidence="8">
        <dbReference type="Rhea" id="RHEA:49574"/>
    </physiologicalReaction>
</comment>
<comment type="function">
    <text evidence="9 10">Catalyzes the ferrous insertion into protoporphyrin IX.</text>
</comment>
<keyword evidence="5 9" id="KW-0350">Heme biosynthesis</keyword>
<evidence type="ECO:0000256" key="3">
    <source>
        <dbReference type="ARBA" id="ARBA00022723"/>
    </source>
</evidence>
<comment type="catalytic activity">
    <reaction evidence="9 10">
        <text>heme b + 2 H(+) = protoporphyrin IX + Fe(2+)</text>
        <dbReference type="Rhea" id="RHEA:22584"/>
        <dbReference type="ChEBI" id="CHEBI:15378"/>
        <dbReference type="ChEBI" id="CHEBI:29033"/>
        <dbReference type="ChEBI" id="CHEBI:57306"/>
        <dbReference type="ChEBI" id="CHEBI:60344"/>
        <dbReference type="EC" id="4.98.1.1"/>
    </reaction>
</comment>
<dbReference type="PANTHER" id="PTHR11108">
    <property type="entry name" value="FERROCHELATASE"/>
    <property type="match status" value="1"/>
</dbReference>
<comment type="pathway">
    <text evidence="9 10">Porphyrin-containing compound metabolism; protoheme biosynthesis; protoheme from protoporphyrin-IX: step 1/1.</text>
</comment>
<feature type="region of interest" description="Disordered" evidence="11">
    <location>
        <begin position="1"/>
        <end position="22"/>
    </location>
</feature>
<dbReference type="Pfam" id="PF00762">
    <property type="entry name" value="Ferrochelatase"/>
    <property type="match status" value="1"/>
</dbReference>
<evidence type="ECO:0000256" key="5">
    <source>
        <dbReference type="ARBA" id="ARBA00023133"/>
    </source>
</evidence>
<reference evidence="12 13" key="1">
    <citation type="submission" date="2018-04" db="EMBL/GenBank/DDBJ databases">
        <title>Genomic Encyclopedia of Archaeal and Bacterial Type Strains, Phase II (KMG-II): from individual species to whole genera.</title>
        <authorList>
            <person name="Goeker M."/>
        </authorList>
    </citation>
    <scope>NUCLEOTIDE SEQUENCE [LARGE SCALE GENOMIC DNA]</scope>
    <source>
        <strain evidence="12 13">DSM 18064</strain>
    </source>
</reference>
<evidence type="ECO:0000256" key="10">
    <source>
        <dbReference type="RuleBase" id="RU000607"/>
    </source>
</evidence>
<evidence type="ECO:0000313" key="12">
    <source>
        <dbReference type="EMBL" id="PTN00825.1"/>
    </source>
</evidence>
<evidence type="ECO:0000256" key="1">
    <source>
        <dbReference type="ARBA" id="ARBA00007718"/>
    </source>
</evidence>
<evidence type="ECO:0000256" key="11">
    <source>
        <dbReference type="SAM" id="MobiDB-lite"/>
    </source>
</evidence>
<accession>A0A2T5BP75</accession>
<evidence type="ECO:0000256" key="9">
    <source>
        <dbReference type="HAMAP-Rule" id="MF_00323"/>
    </source>
</evidence>
<evidence type="ECO:0000256" key="7">
    <source>
        <dbReference type="ARBA" id="ARBA00023244"/>
    </source>
</evidence>
<evidence type="ECO:0000256" key="6">
    <source>
        <dbReference type="ARBA" id="ARBA00023239"/>
    </source>
</evidence>
<feature type="binding site" evidence="9">
    <location>
        <position position="307"/>
    </location>
    <ligand>
        <name>Fe(2+)</name>
        <dbReference type="ChEBI" id="CHEBI:29033"/>
    </ligand>
</feature>
<evidence type="ECO:0000256" key="8">
    <source>
        <dbReference type="ARBA" id="ARBA00024536"/>
    </source>
</evidence>
<comment type="subcellular location">
    <subcellularLocation>
        <location evidence="9 10">Cytoplasm</location>
    </subcellularLocation>
</comment>
<keyword evidence="13" id="KW-1185">Reference proteome</keyword>
<keyword evidence="2 9" id="KW-0963">Cytoplasm</keyword>
<dbReference type="CDD" id="cd03411">
    <property type="entry name" value="Ferrochelatase_N"/>
    <property type="match status" value="1"/>
</dbReference>
<dbReference type="HAMAP" id="MF_00323">
    <property type="entry name" value="Ferrochelatase"/>
    <property type="match status" value="1"/>
</dbReference>
<dbReference type="FunFam" id="3.40.50.1400:FF:000002">
    <property type="entry name" value="Ferrochelatase"/>
    <property type="match status" value="1"/>
</dbReference>
<evidence type="ECO:0000256" key="2">
    <source>
        <dbReference type="ARBA" id="ARBA00022490"/>
    </source>
</evidence>